<evidence type="ECO:0000313" key="1">
    <source>
        <dbReference type="EMBL" id="RGE61699.1"/>
    </source>
</evidence>
<dbReference type="AlphaFoldDB" id="A0A3E3I6P0"/>
<sequence length="161" mass="18701">MLVGTKIISKITTKFRLIRKIHVVIGFFILFRDTCPGASCFFCLNIVAAVKSYGRAHLYITILLGKDWGDFSAPSVRVLFPYRKYGGVCTMHLEKDEKKLERHLREIYSKGVDLYLEGEPASPEEIARKFFVNEDTVYMPDFVTDEDGTLREVRYDRVEYR</sequence>
<evidence type="ECO:0000313" key="2">
    <source>
        <dbReference type="Proteomes" id="UP000260812"/>
    </source>
</evidence>
<accession>A0A3E3I6P0</accession>
<comment type="caution">
    <text evidence="1">The sequence shown here is derived from an EMBL/GenBank/DDBJ whole genome shotgun (WGS) entry which is preliminary data.</text>
</comment>
<name>A0A3E3I6P0_9FIRM</name>
<gene>
    <name evidence="1" type="ORF">DXC51_09050</name>
</gene>
<reference evidence="1 2" key="1">
    <citation type="submission" date="2018-08" db="EMBL/GenBank/DDBJ databases">
        <title>A genome reference for cultivated species of the human gut microbiota.</title>
        <authorList>
            <person name="Zou Y."/>
            <person name="Xue W."/>
            <person name="Luo G."/>
        </authorList>
    </citation>
    <scope>NUCLEOTIDE SEQUENCE [LARGE SCALE GENOMIC DNA]</scope>
    <source>
        <strain evidence="1 2">TF05-5AC</strain>
    </source>
</reference>
<protein>
    <submittedName>
        <fullName evidence="1">Uncharacterized protein</fullName>
    </submittedName>
</protein>
<dbReference type="Proteomes" id="UP000260812">
    <property type="component" value="Unassembled WGS sequence"/>
</dbReference>
<proteinExistence type="predicted"/>
<organism evidence="1 2">
    <name type="scientific">Eisenbergiella massiliensis</name>
    <dbReference type="NCBI Taxonomy" id="1720294"/>
    <lineage>
        <taxon>Bacteria</taxon>
        <taxon>Bacillati</taxon>
        <taxon>Bacillota</taxon>
        <taxon>Clostridia</taxon>
        <taxon>Lachnospirales</taxon>
        <taxon>Lachnospiraceae</taxon>
        <taxon>Eisenbergiella</taxon>
    </lineage>
</organism>
<keyword evidence="2" id="KW-1185">Reference proteome</keyword>
<dbReference type="EMBL" id="QVLV01000005">
    <property type="protein sequence ID" value="RGE61699.1"/>
    <property type="molecule type" value="Genomic_DNA"/>
</dbReference>